<evidence type="ECO:0000313" key="1">
    <source>
        <dbReference type="EMBL" id="UJO22514.1"/>
    </source>
</evidence>
<reference evidence="1" key="1">
    <citation type="submission" date="2021-12" db="EMBL/GenBank/DDBJ databases">
        <authorList>
            <person name="Zaccaron A."/>
            <person name="Stergiopoulos I."/>
        </authorList>
    </citation>
    <scope>NUCLEOTIDE SEQUENCE</scope>
    <source>
        <strain evidence="1">Race5_Kim</strain>
    </source>
</reference>
<dbReference type="InterPro" id="IPR036291">
    <property type="entry name" value="NAD(P)-bd_dom_sf"/>
</dbReference>
<dbReference type="KEGG" id="ffu:CLAFUR5_11687"/>
<gene>
    <name evidence="1" type="ORF">CLAFUR5_11687</name>
</gene>
<proteinExistence type="predicted"/>
<evidence type="ECO:0000313" key="2">
    <source>
        <dbReference type="Proteomes" id="UP000756132"/>
    </source>
</evidence>
<dbReference type="GeneID" id="71991565"/>
<dbReference type="RefSeq" id="XP_047766880.1">
    <property type="nucleotide sequence ID" value="XM_047910835.1"/>
</dbReference>
<keyword evidence="2" id="KW-1185">Reference proteome</keyword>
<accession>A0A9Q8PH23</accession>
<dbReference type="EMBL" id="CP090172">
    <property type="protein sequence ID" value="UJO22514.1"/>
    <property type="molecule type" value="Genomic_DNA"/>
</dbReference>
<sequence length="158" mass="17063">MGCETTLGAAAIQLFHHAPPNAKIFATSTMSRQRDLFQRVSQTFGLGCVYAIDRGIEDLVDSLKGDADAYGASAETEGNRFDVVVDAVAGGLPRRDVLTLLKEGGDAVDLEGQEVDKEMLDDLDTAGKKELEDMLVEAARVFDVYVEPPTMCGFSDEQ</sequence>
<name>A0A9Q8PH23_PASFU</name>
<reference evidence="1" key="2">
    <citation type="journal article" date="2022" name="Microb. Genom.">
        <title>A chromosome-scale genome assembly of the tomato pathogen Cladosporium fulvum reveals a compartmentalized genome architecture and the presence of a dispensable chromosome.</title>
        <authorList>
            <person name="Zaccaron A.Z."/>
            <person name="Chen L.H."/>
            <person name="Samaras A."/>
            <person name="Stergiopoulos I."/>
        </authorList>
    </citation>
    <scope>NUCLEOTIDE SEQUENCE</scope>
    <source>
        <strain evidence="1">Race5_Kim</strain>
    </source>
</reference>
<dbReference type="OrthoDB" id="120976at2759"/>
<dbReference type="Gene3D" id="3.40.50.720">
    <property type="entry name" value="NAD(P)-binding Rossmann-like Domain"/>
    <property type="match status" value="1"/>
</dbReference>
<organism evidence="1 2">
    <name type="scientific">Passalora fulva</name>
    <name type="common">Tomato leaf mold</name>
    <name type="synonym">Cladosporium fulvum</name>
    <dbReference type="NCBI Taxonomy" id="5499"/>
    <lineage>
        <taxon>Eukaryota</taxon>
        <taxon>Fungi</taxon>
        <taxon>Dikarya</taxon>
        <taxon>Ascomycota</taxon>
        <taxon>Pezizomycotina</taxon>
        <taxon>Dothideomycetes</taxon>
        <taxon>Dothideomycetidae</taxon>
        <taxon>Mycosphaerellales</taxon>
        <taxon>Mycosphaerellaceae</taxon>
        <taxon>Fulvia</taxon>
    </lineage>
</organism>
<protein>
    <submittedName>
        <fullName evidence="1">Uncharacterized protein</fullName>
    </submittedName>
</protein>
<dbReference type="SUPFAM" id="SSF51735">
    <property type="entry name" value="NAD(P)-binding Rossmann-fold domains"/>
    <property type="match status" value="1"/>
</dbReference>
<dbReference type="Proteomes" id="UP000756132">
    <property type="component" value="Chromosome 10"/>
</dbReference>
<dbReference type="AlphaFoldDB" id="A0A9Q8PH23"/>